<dbReference type="InterPro" id="IPR016040">
    <property type="entry name" value="NAD(P)-bd_dom"/>
</dbReference>
<organism evidence="2 3">
    <name type="scientific">Devosia riboflavina</name>
    <dbReference type="NCBI Taxonomy" id="46914"/>
    <lineage>
        <taxon>Bacteria</taxon>
        <taxon>Pseudomonadati</taxon>
        <taxon>Pseudomonadota</taxon>
        <taxon>Alphaproteobacteria</taxon>
        <taxon>Hyphomicrobiales</taxon>
        <taxon>Devosiaceae</taxon>
        <taxon>Devosia</taxon>
    </lineage>
</organism>
<gene>
    <name evidence="2" type="ORF">JP75_19870</name>
</gene>
<protein>
    <recommendedName>
        <fullName evidence="1">NAD(P)-binding domain-containing protein</fullName>
    </recommendedName>
</protein>
<reference evidence="2 3" key="1">
    <citation type="submission" date="2014-08" db="EMBL/GenBank/DDBJ databases">
        <authorList>
            <person name="Hassan Y.I."/>
            <person name="Lepp D."/>
            <person name="Zhou T."/>
        </authorList>
    </citation>
    <scope>NUCLEOTIDE SEQUENCE [LARGE SCALE GENOMIC DNA]</scope>
    <source>
        <strain evidence="2 3">IFO13584</strain>
    </source>
</reference>
<dbReference type="Pfam" id="PF13460">
    <property type="entry name" value="NAD_binding_10"/>
    <property type="match status" value="1"/>
</dbReference>
<dbReference type="InterPro" id="IPR036291">
    <property type="entry name" value="NAD(P)-bd_dom_sf"/>
</dbReference>
<dbReference type="PANTHER" id="PTHR43162:SF1">
    <property type="entry name" value="PRESTALK A DIFFERENTIATION PROTEIN A"/>
    <property type="match status" value="1"/>
</dbReference>
<dbReference type="InterPro" id="IPR051604">
    <property type="entry name" value="Ergot_Alk_Oxidoreductase"/>
</dbReference>
<dbReference type="STRING" id="46914.JP75_19870"/>
<dbReference type="PANTHER" id="PTHR43162">
    <property type="match status" value="1"/>
</dbReference>
<keyword evidence="3" id="KW-1185">Reference proteome</keyword>
<evidence type="ECO:0000313" key="2">
    <source>
        <dbReference type="EMBL" id="KFL29620.1"/>
    </source>
</evidence>
<proteinExistence type="predicted"/>
<sequence length="281" mass="29145">MAASELFLITGATGKLGRVLTPKLIAGGHRVRVLTRRPETARELYGDKVQIAEGDFSVPASLPAVLEGVSRVLLLSPISERLAEDQIALVDAAKAAGVTWIVKISGSDWTVGTSFSGDAHKRVEDHLAQSGLDYVAVRPNAWLQVSLAAVAGQIKRGEAIAARHGARVGYVDIRDIADVAISQLLAPKVAAGPLVITGPDSLSIPDIAGLATRITGKPVGVSSAVAGLPPGVEGFEAQVVKQFFVVIAQGGAAGLTDTVERVLGRKPRSVEAYLAEELGVG</sequence>
<accession>A0A087LYB7</accession>
<dbReference type="Gene3D" id="3.90.25.10">
    <property type="entry name" value="UDP-galactose 4-epimerase, domain 1"/>
    <property type="match status" value="1"/>
</dbReference>
<evidence type="ECO:0000259" key="1">
    <source>
        <dbReference type="Pfam" id="PF13460"/>
    </source>
</evidence>
<name>A0A087LYB7_9HYPH</name>
<dbReference type="EMBL" id="JQGC01000022">
    <property type="protein sequence ID" value="KFL29620.1"/>
    <property type="molecule type" value="Genomic_DNA"/>
</dbReference>
<dbReference type="OrthoDB" id="367683at2"/>
<dbReference type="Proteomes" id="UP000028981">
    <property type="component" value="Unassembled WGS sequence"/>
</dbReference>
<dbReference type="RefSeq" id="WP_035086105.1">
    <property type="nucleotide sequence ID" value="NZ_JQGC01000022.1"/>
</dbReference>
<comment type="caution">
    <text evidence="2">The sequence shown here is derived from an EMBL/GenBank/DDBJ whole genome shotgun (WGS) entry which is preliminary data.</text>
</comment>
<feature type="domain" description="NAD(P)-binding" evidence="1">
    <location>
        <begin position="11"/>
        <end position="185"/>
    </location>
</feature>
<evidence type="ECO:0000313" key="3">
    <source>
        <dbReference type="Proteomes" id="UP000028981"/>
    </source>
</evidence>
<dbReference type="SUPFAM" id="SSF51735">
    <property type="entry name" value="NAD(P)-binding Rossmann-fold domains"/>
    <property type="match status" value="1"/>
</dbReference>
<dbReference type="Gene3D" id="3.40.50.720">
    <property type="entry name" value="NAD(P)-binding Rossmann-like Domain"/>
    <property type="match status" value="1"/>
</dbReference>
<dbReference type="AlphaFoldDB" id="A0A087LYB7"/>